<dbReference type="AlphaFoldDB" id="A0A939J1G0"/>
<organism evidence="6 7">
    <name type="scientific">Roseibium aggregatum</name>
    <dbReference type="NCBI Taxonomy" id="187304"/>
    <lineage>
        <taxon>Bacteria</taxon>
        <taxon>Pseudomonadati</taxon>
        <taxon>Pseudomonadota</taxon>
        <taxon>Alphaproteobacteria</taxon>
        <taxon>Hyphomicrobiales</taxon>
        <taxon>Stappiaceae</taxon>
        <taxon>Roseibium</taxon>
    </lineage>
</organism>
<dbReference type="EMBL" id="JAEKJZ010000003">
    <property type="protein sequence ID" value="MBN9672101.1"/>
    <property type="molecule type" value="Genomic_DNA"/>
</dbReference>
<keyword evidence="2" id="KW-0805">Transcription regulation</keyword>
<dbReference type="PANTHER" id="PTHR30126:SF77">
    <property type="entry name" value="TRANSCRIPTIONAL REGULATORY PROTEIN"/>
    <property type="match status" value="1"/>
</dbReference>
<dbReference type="InterPro" id="IPR036390">
    <property type="entry name" value="WH_DNA-bd_sf"/>
</dbReference>
<dbReference type="InterPro" id="IPR000847">
    <property type="entry name" value="LysR_HTH_N"/>
</dbReference>
<dbReference type="Proteomes" id="UP000664096">
    <property type="component" value="Unassembled WGS sequence"/>
</dbReference>
<protein>
    <submittedName>
        <fullName evidence="6">LysR family transcriptional regulator</fullName>
    </submittedName>
</protein>
<reference evidence="6" key="1">
    <citation type="submission" date="2020-12" db="EMBL/GenBank/DDBJ databases">
        <title>Oil enriched cultivation method for isolating marine PHA-producing bacteria.</title>
        <authorList>
            <person name="Zheng W."/>
            <person name="Yu S."/>
            <person name="Huang Y."/>
        </authorList>
    </citation>
    <scope>NUCLEOTIDE SEQUENCE</scope>
    <source>
        <strain evidence="6">SY-2-12</strain>
    </source>
</reference>
<dbReference type="RefSeq" id="WP_207141933.1">
    <property type="nucleotide sequence ID" value="NZ_JAEKJZ010000003.1"/>
</dbReference>
<sequence length="299" mass="33031">MRQQKLETLVWLARLKSFRAVAEKLNTTQAAISQRVASVENQLGVTLFERRKRNCKLTAEGREIIPYAERILELTSEMLNRVANVDAFRGVIRLGVVDTIVHVWLTTLLEHLQKHHPHVTVELRVDTSSVLREAVQSGSLDMAFLVGPLVDADMTARYLCSYEFAWVANAGMNLQNRLVGIEELSSKPIVTFPKSSRPYAIVKEQLKAANLQAARINASGSVTASINLVANAGGIGFLPVVSIREELAQGRLHMIETEALSADLQYFAYYPSDLPHALTEAIVDLAKEVAAVNSNELVS</sequence>
<evidence type="ECO:0000313" key="7">
    <source>
        <dbReference type="Proteomes" id="UP000664096"/>
    </source>
</evidence>
<feature type="domain" description="HTH lysR-type" evidence="5">
    <location>
        <begin position="1"/>
        <end position="58"/>
    </location>
</feature>
<dbReference type="PRINTS" id="PR00039">
    <property type="entry name" value="HTHLYSR"/>
</dbReference>
<evidence type="ECO:0000256" key="4">
    <source>
        <dbReference type="ARBA" id="ARBA00023163"/>
    </source>
</evidence>
<dbReference type="Pfam" id="PF00126">
    <property type="entry name" value="HTH_1"/>
    <property type="match status" value="1"/>
</dbReference>
<dbReference type="PANTHER" id="PTHR30126">
    <property type="entry name" value="HTH-TYPE TRANSCRIPTIONAL REGULATOR"/>
    <property type="match status" value="1"/>
</dbReference>
<comment type="caution">
    <text evidence="6">The sequence shown here is derived from an EMBL/GenBank/DDBJ whole genome shotgun (WGS) entry which is preliminary data.</text>
</comment>
<dbReference type="GO" id="GO:0003700">
    <property type="term" value="F:DNA-binding transcription factor activity"/>
    <property type="evidence" value="ECO:0007669"/>
    <property type="project" value="InterPro"/>
</dbReference>
<evidence type="ECO:0000256" key="1">
    <source>
        <dbReference type="ARBA" id="ARBA00009437"/>
    </source>
</evidence>
<comment type="similarity">
    <text evidence="1">Belongs to the LysR transcriptional regulatory family.</text>
</comment>
<keyword evidence="4" id="KW-0804">Transcription</keyword>
<evidence type="ECO:0000313" key="6">
    <source>
        <dbReference type="EMBL" id="MBN9672101.1"/>
    </source>
</evidence>
<dbReference type="FunFam" id="1.10.10.10:FF:000001">
    <property type="entry name" value="LysR family transcriptional regulator"/>
    <property type="match status" value="1"/>
</dbReference>
<gene>
    <name evidence="6" type="ORF">JF539_17245</name>
</gene>
<dbReference type="Pfam" id="PF03466">
    <property type="entry name" value="LysR_substrate"/>
    <property type="match status" value="1"/>
</dbReference>
<dbReference type="Gene3D" id="3.40.190.290">
    <property type="match status" value="1"/>
</dbReference>
<dbReference type="GO" id="GO:0000976">
    <property type="term" value="F:transcription cis-regulatory region binding"/>
    <property type="evidence" value="ECO:0007669"/>
    <property type="project" value="TreeGrafter"/>
</dbReference>
<dbReference type="InterPro" id="IPR036388">
    <property type="entry name" value="WH-like_DNA-bd_sf"/>
</dbReference>
<keyword evidence="3" id="KW-0238">DNA-binding</keyword>
<evidence type="ECO:0000256" key="2">
    <source>
        <dbReference type="ARBA" id="ARBA00023015"/>
    </source>
</evidence>
<dbReference type="SUPFAM" id="SSF53850">
    <property type="entry name" value="Periplasmic binding protein-like II"/>
    <property type="match status" value="1"/>
</dbReference>
<evidence type="ECO:0000259" key="5">
    <source>
        <dbReference type="PROSITE" id="PS50931"/>
    </source>
</evidence>
<dbReference type="PROSITE" id="PS50931">
    <property type="entry name" value="HTH_LYSR"/>
    <property type="match status" value="1"/>
</dbReference>
<name>A0A939J1G0_9HYPH</name>
<dbReference type="CDD" id="cd05466">
    <property type="entry name" value="PBP2_LTTR_substrate"/>
    <property type="match status" value="1"/>
</dbReference>
<proteinExistence type="inferred from homology"/>
<accession>A0A939J1G0</accession>
<dbReference type="SUPFAM" id="SSF46785">
    <property type="entry name" value="Winged helix' DNA-binding domain"/>
    <property type="match status" value="1"/>
</dbReference>
<dbReference type="Gene3D" id="1.10.10.10">
    <property type="entry name" value="Winged helix-like DNA-binding domain superfamily/Winged helix DNA-binding domain"/>
    <property type="match status" value="1"/>
</dbReference>
<dbReference type="InterPro" id="IPR005119">
    <property type="entry name" value="LysR_subst-bd"/>
</dbReference>
<evidence type="ECO:0000256" key="3">
    <source>
        <dbReference type="ARBA" id="ARBA00023125"/>
    </source>
</evidence>